<organism evidence="6 7">
    <name type="scientific">Candidatus Nitrosomarinus catalinensis</name>
    <dbReference type="NCBI Taxonomy" id="1898749"/>
    <lineage>
        <taxon>Archaea</taxon>
        <taxon>Nitrososphaerota</taxon>
        <taxon>Nitrososphaeria</taxon>
        <taxon>Nitrosopumilales</taxon>
        <taxon>Nitrosopumilaceae</taxon>
        <taxon>Candidatus Nitrosomarinus</taxon>
    </lineage>
</organism>
<dbReference type="AlphaFoldDB" id="A0A2Z2HK07"/>
<dbReference type="InterPro" id="IPR000266">
    <property type="entry name" value="Ribosomal_uS17"/>
</dbReference>
<dbReference type="InterPro" id="IPR012340">
    <property type="entry name" value="NA-bd_OB-fold"/>
</dbReference>
<dbReference type="NCBIfam" id="TIGR03630">
    <property type="entry name" value="uS17_arch"/>
    <property type="match status" value="1"/>
</dbReference>
<dbReference type="RefSeq" id="WP_086907499.1">
    <property type="nucleotide sequence ID" value="NZ_CP021324.1"/>
</dbReference>
<dbReference type="PRINTS" id="PR00973">
    <property type="entry name" value="RIBOSOMALS17"/>
</dbReference>
<dbReference type="Gene3D" id="2.40.50.1000">
    <property type="match status" value="1"/>
</dbReference>
<dbReference type="NCBIfam" id="NF006345">
    <property type="entry name" value="PRK08572.1"/>
    <property type="match status" value="1"/>
</dbReference>
<reference evidence="6 7" key="1">
    <citation type="journal article" date="2017" name="Environ. Microbiol.">
        <title>Genome and epigenome of a novel marine Thaumarchaeota strain suggest viral infection, phosphorothioation DNA modification and multiple restriction systems.</title>
        <authorList>
            <person name="Ahlgren N.A."/>
            <person name="Chen Y."/>
            <person name="Needham D.M."/>
            <person name="Parada A.E."/>
            <person name="Sachdeva R."/>
            <person name="Trinh V."/>
            <person name="Chen T."/>
            <person name="Fuhrman J.A."/>
        </authorList>
    </citation>
    <scope>NUCLEOTIDE SEQUENCE [LARGE SCALE GENOMIC DNA]</scope>
    <source>
        <strain evidence="6 7">SPOT01</strain>
    </source>
</reference>
<gene>
    <name evidence="6" type="ORF">NMSP_0757</name>
</gene>
<evidence type="ECO:0000256" key="5">
    <source>
        <dbReference type="SAM" id="MobiDB-lite"/>
    </source>
</evidence>
<dbReference type="CDD" id="cd00364">
    <property type="entry name" value="Ribosomal_uS17"/>
    <property type="match status" value="1"/>
</dbReference>
<dbReference type="Pfam" id="PF00366">
    <property type="entry name" value="Ribosomal_S17"/>
    <property type="match status" value="1"/>
</dbReference>
<dbReference type="KEGG" id="nct:NMSP_0757"/>
<dbReference type="GeneID" id="32901238"/>
<dbReference type="GO" id="GO:0022627">
    <property type="term" value="C:cytosolic small ribosomal subunit"/>
    <property type="evidence" value="ECO:0007669"/>
    <property type="project" value="UniProtKB-UniRule"/>
</dbReference>
<dbReference type="PANTHER" id="PTHR10744">
    <property type="entry name" value="40S RIBOSOMAL PROTEIN S11 FAMILY MEMBER"/>
    <property type="match status" value="1"/>
</dbReference>
<evidence type="ECO:0000256" key="3">
    <source>
        <dbReference type="ARBA" id="ARBA00023274"/>
    </source>
</evidence>
<dbReference type="Proteomes" id="UP000249949">
    <property type="component" value="Chromosome"/>
</dbReference>
<dbReference type="SUPFAM" id="SSF50249">
    <property type="entry name" value="Nucleic acid-binding proteins"/>
    <property type="match status" value="1"/>
</dbReference>
<dbReference type="OrthoDB" id="10698at2157"/>
<sequence>MTRNIGIKVNAPKEEPKDGDTKNPFNGTLSIRGKLFEGKVIKSKAKDTVVIQKESPVYFTKFKRYARNTSTIHAHVPSNLVVKEGDVVLAAECRPIAKSVSYVVIEVKA</sequence>
<comment type="similarity">
    <text evidence="1">Belongs to the universal ribosomal protein uS17 family.</text>
</comment>
<evidence type="ECO:0000256" key="1">
    <source>
        <dbReference type="ARBA" id="ARBA00010254"/>
    </source>
</evidence>
<name>A0A2Z2HK07_9ARCH</name>
<evidence type="ECO:0000256" key="2">
    <source>
        <dbReference type="ARBA" id="ARBA00022980"/>
    </source>
</evidence>
<keyword evidence="2 6" id="KW-0689">Ribosomal protein</keyword>
<dbReference type="PANTHER" id="PTHR10744:SF9">
    <property type="entry name" value="40S RIBOSOMAL PROTEIN S11-RELATED"/>
    <property type="match status" value="1"/>
</dbReference>
<dbReference type="EMBL" id="CP021324">
    <property type="protein sequence ID" value="ARS64377.1"/>
    <property type="molecule type" value="Genomic_DNA"/>
</dbReference>
<evidence type="ECO:0000256" key="4">
    <source>
        <dbReference type="NCBIfam" id="TIGR03630"/>
    </source>
</evidence>
<evidence type="ECO:0000313" key="7">
    <source>
        <dbReference type="Proteomes" id="UP000249949"/>
    </source>
</evidence>
<feature type="compositionally biased region" description="Basic and acidic residues" evidence="5">
    <location>
        <begin position="11"/>
        <end position="21"/>
    </location>
</feature>
<dbReference type="InterPro" id="IPR028333">
    <property type="entry name" value="Ribosomal_uS17_arc/euk"/>
</dbReference>
<accession>A0A2Z2HK07</accession>
<keyword evidence="7" id="KW-1185">Reference proteome</keyword>
<evidence type="ECO:0000313" key="6">
    <source>
        <dbReference type="EMBL" id="ARS64377.1"/>
    </source>
</evidence>
<keyword evidence="3" id="KW-0687">Ribonucleoprotein</keyword>
<dbReference type="GO" id="GO:0006412">
    <property type="term" value="P:translation"/>
    <property type="evidence" value="ECO:0007669"/>
    <property type="project" value="UniProtKB-UniRule"/>
</dbReference>
<dbReference type="GO" id="GO:0003735">
    <property type="term" value="F:structural constituent of ribosome"/>
    <property type="evidence" value="ECO:0007669"/>
    <property type="project" value="UniProtKB-UniRule"/>
</dbReference>
<protein>
    <recommendedName>
        <fullName evidence="4">30S ribosomal protein S17</fullName>
    </recommendedName>
</protein>
<proteinExistence type="inferred from homology"/>
<feature type="region of interest" description="Disordered" evidence="5">
    <location>
        <begin position="1"/>
        <end position="26"/>
    </location>
</feature>